<dbReference type="EMBL" id="CZQD01000019">
    <property type="protein sequence ID" value="CUS56200.1"/>
    <property type="molecule type" value="Genomic_DNA"/>
</dbReference>
<evidence type="ECO:0000313" key="2">
    <source>
        <dbReference type="EMBL" id="CUS56200.1"/>
    </source>
</evidence>
<gene>
    <name evidence="2" type="ORF">MGWOODY_Hyp1993</name>
</gene>
<name>A0A160TX63_9ZZZZ</name>
<dbReference type="Gene3D" id="3.10.50.40">
    <property type="match status" value="1"/>
</dbReference>
<sequence length="277" mass="30802">MKFLRDPLVHFITAAALVFAAFAIWQTRSNQADSTILISASEIERMAALYTSEAGTLPGEADMAAMLSDHIRDVALAREARRLGLDQNDTIITRRLAQKMSFVVSDLHEDTMPTERQLEDWHAAHADRFTRPATLTFSHVYFSPDVRGAETAAAAEETLTRLNASNPPAAASLGDPFMLQRQYGDMPLRELARQFGGAFAETLSTMPVSEDWQGPVSSAYGLHLVQVTHSTAAMLSPLDEVRAEVRKDWLEQTRREKNEQAIQEIIARYKVEIEGGN</sequence>
<dbReference type="Pfam" id="PF13145">
    <property type="entry name" value="Rotamase_2"/>
    <property type="match status" value="1"/>
</dbReference>
<dbReference type="InterPro" id="IPR000297">
    <property type="entry name" value="PPIase_PpiC"/>
</dbReference>
<reference evidence="2" key="1">
    <citation type="submission" date="2015-10" db="EMBL/GenBank/DDBJ databases">
        <authorList>
            <person name="Gilbert D.G."/>
        </authorList>
    </citation>
    <scope>NUCLEOTIDE SEQUENCE</scope>
</reference>
<proteinExistence type="predicted"/>
<dbReference type="InterPro" id="IPR050245">
    <property type="entry name" value="PrsA_foldase"/>
</dbReference>
<organism evidence="2">
    <name type="scientific">hydrothermal vent metagenome</name>
    <dbReference type="NCBI Taxonomy" id="652676"/>
    <lineage>
        <taxon>unclassified sequences</taxon>
        <taxon>metagenomes</taxon>
        <taxon>ecological metagenomes</taxon>
    </lineage>
</organism>
<dbReference type="PANTHER" id="PTHR47245">
    <property type="entry name" value="PEPTIDYLPROLYL ISOMERASE"/>
    <property type="match status" value="1"/>
</dbReference>
<accession>A0A160TX63</accession>
<protein>
    <recommendedName>
        <fullName evidence="1">PpiC domain-containing protein</fullName>
    </recommendedName>
</protein>
<dbReference type="AlphaFoldDB" id="A0A160TX63"/>
<feature type="domain" description="PpiC" evidence="1">
    <location>
        <begin position="113"/>
        <end position="242"/>
    </location>
</feature>
<evidence type="ECO:0000259" key="1">
    <source>
        <dbReference type="Pfam" id="PF13145"/>
    </source>
</evidence>
<dbReference type="GO" id="GO:0003755">
    <property type="term" value="F:peptidyl-prolyl cis-trans isomerase activity"/>
    <property type="evidence" value="ECO:0007669"/>
    <property type="project" value="InterPro"/>
</dbReference>
<dbReference type="PANTHER" id="PTHR47245:SF2">
    <property type="entry name" value="PEPTIDYL-PROLYL CIS-TRANS ISOMERASE HP_0175-RELATED"/>
    <property type="match status" value="1"/>
</dbReference>
<dbReference type="InterPro" id="IPR046357">
    <property type="entry name" value="PPIase_dom_sf"/>
</dbReference>